<name>A0ABS3VWE5_MICEH</name>
<dbReference type="Proteomes" id="UP000823521">
    <property type="component" value="Unassembled WGS sequence"/>
</dbReference>
<dbReference type="EMBL" id="WVUH01000235">
    <property type="protein sequence ID" value="MBO4208850.1"/>
    <property type="molecule type" value="Genomic_DNA"/>
</dbReference>
<sequence>MKDDVAGPPDPVGATTPHSPLRPIWCCRACGHPWPCARARLHLTAEYADTLVTLSVYLCGLLHEAVGDLYRLNPADGPSPQAMFDRFLGWVPHRHRPG</sequence>
<evidence type="ECO:0000313" key="1">
    <source>
        <dbReference type="EMBL" id="MBO4208850.1"/>
    </source>
</evidence>
<evidence type="ECO:0008006" key="3">
    <source>
        <dbReference type="Google" id="ProtNLM"/>
    </source>
</evidence>
<evidence type="ECO:0000313" key="2">
    <source>
        <dbReference type="Proteomes" id="UP000823521"/>
    </source>
</evidence>
<reference evidence="1 2" key="1">
    <citation type="submission" date="2019-12" db="EMBL/GenBank/DDBJ databases">
        <title>Whole genome sequencing of endophytic Actinobacterium Micromonospora sp. MPMI6T.</title>
        <authorList>
            <person name="Evv R."/>
            <person name="Podile A.R."/>
        </authorList>
    </citation>
    <scope>NUCLEOTIDE SEQUENCE [LARGE SCALE GENOMIC DNA]</scope>
    <source>
        <strain evidence="1 2">MPMI6</strain>
    </source>
</reference>
<protein>
    <recommendedName>
        <fullName evidence="3">Flavin reductase</fullName>
    </recommendedName>
</protein>
<comment type="caution">
    <text evidence="1">The sequence shown here is derived from an EMBL/GenBank/DDBJ whole genome shotgun (WGS) entry which is preliminary data.</text>
</comment>
<accession>A0ABS3VWE5</accession>
<proteinExistence type="predicted"/>
<gene>
    <name evidence="1" type="ORF">GSF22_22975</name>
</gene>
<keyword evidence="2" id="KW-1185">Reference proteome</keyword>
<dbReference type="RefSeq" id="WP_208815827.1">
    <property type="nucleotide sequence ID" value="NZ_WVUH01000235.1"/>
</dbReference>
<organism evidence="1 2">
    <name type="scientific">Micromonospora echinofusca</name>
    <dbReference type="NCBI Taxonomy" id="47858"/>
    <lineage>
        <taxon>Bacteria</taxon>
        <taxon>Bacillati</taxon>
        <taxon>Actinomycetota</taxon>
        <taxon>Actinomycetes</taxon>
        <taxon>Micromonosporales</taxon>
        <taxon>Micromonosporaceae</taxon>
        <taxon>Micromonospora</taxon>
    </lineage>
</organism>